<feature type="region of interest" description="Disordered" evidence="1">
    <location>
        <begin position="338"/>
        <end position="362"/>
    </location>
</feature>
<reference evidence="2 3" key="1">
    <citation type="submission" date="2016-06" db="EMBL/GenBank/DDBJ databases">
        <authorList>
            <consortium name="Pathogen Informatics"/>
        </authorList>
    </citation>
    <scope>NUCLEOTIDE SEQUENCE [LARGE SCALE GENOMIC DNA]</scope>
    <source>
        <strain evidence="2">PmlGA01</strain>
    </source>
</reference>
<feature type="compositionally biased region" description="Basic and acidic residues" evidence="1">
    <location>
        <begin position="261"/>
        <end position="278"/>
    </location>
</feature>
<name>A0A1C3KAG5_PLAMA</name>
<dbReference type="EMBL" id="LT594492">
    <property type="protein sequence ID" value="SBT70533.1"/>
    <property type="molecule type" value="Genomic_DNA"/>
</dbReference>
<feature type="region of interest" description="Disordered" evidence="1">
    <location>
        <begin position="229"/>
        <end position="316"/>
    </location>
</feature>
<sequence length="482" mass="55869">MKVEINTKKNSSQIKDENTKGKRGKLKPIQVRRSIKDILIEKDPCDYIYNYRGKNINVFPEILLTSQDNILKESHQIGSTKNDEKKQNSQKIVNVDSLDIHEKVMAEELQNLLSKKDLNDETKNKIKALFIQVQNMYLEIKKDIKNNSPSTEDILKLYCTNDTTTDKSKNDIWKSFCFYKLLSDKLSDIRISTISSYRLNYLKTIYKWYSKNKKELFGCKIKDNSGLCRQNSQRNQRRTSLAEGDQGSEDVLGSAEGEEVNSSHDEQQMNGSKIEEKINASNDVEQTNTSNNREEIAQGEGTISQREQKKPSKKKYVKKISENFEDLLKKHMNEINESTFSKRDQVESMHEEKESTNEETSDVLSNYLFPNSFIVNNEQDKEKREENNENETKERDAQMEHKGLENIQISDGDNIIKTIELDAGTDVPLCTQIDTQKIKELEDEIKKQKLLIKEKEIEIINSPIGIKFKDIFGNFQDMDINN</sequence>
<protein>
    <submittedName>
        <fullName evidence="2">Uncharacterized protein</fullName>
    </submittedName>
</protein>
<dbReference type="Proteomes" id="UP000219799">
    <property type="component" value="Chromosome 4"/>
</dbReference>
<evidence type="ECO:0000256" key="1">
    <source>
        <dbReference type="SAM" id="MobiDB-lite"/>
    </source>
</evidence>
<feature type="compositionally biased region" description="Basic and acidic residues" evidence="1">
    <location>
        <begin position="338"/>
        <end position="356"/>
    </location>
</feature>
<evidence type="ECO:0000313" key="3">
    <source>
        <dbReference type="Proteomes" id="UP000219799"/>
    </source>
</evidence>
<feature type="region of interest" description="Disordered" evidence="1">
    <location>
        <begin position="1"/>
        <end position="23"/>
    </location>
</feature>
<proteinExistence type="predicted"/>
<organism evidence="2 3">
    <name type="scientific">Plasmodium malariae</name>
    <dbReference type="NCBI Taxonomy" id="5858"/>
    <lineage>
        <taxon>Eukaryota</taxon>
        <taxon>Sar</taxon>
        <taxon>Alveolata</taxon>
        <taxon>Apicomplexa</taxon>
        <taxon>Aconoidasida</taxon>
        <taxon>Haemosporida</taxon>
        <taxon>Plasmodiidae</taxon>
        <taxon>Plasmodium</taxon>
        <taxon>Plasmodium (Plasmodium)</taxon>
    </lineage>
</organism>
<gene>
    <name evidence="2" type="primary">PmlGA01_040007700</name>
    <name evidence="2" type="ORF">PMLGA01_040007700</name>
</gene>
<dbReference type="VEuPathDB" id="PlasmoDB:PmUG01_04015500"/>
<feature type="compositionally biased region" description="Polar residues" evidence="1">
    <location>
        <begin position="279"/>
        <end position="291"/>
    </location>
</feature>
<evidence type="ECO:0000313" key="2">
    <source>
        <dbReference type="EMBL" id="SBT70533.1"/>
    </source>
</evidence>
<feature type="compositionally biased region" description="Basic and acidic residues" evidence="1">
    <location>
        <begin position="378"/>
        <end position="397"/>
    </location>
</feature>
<feature type="region of interest" description="Disordered" evidence="1">
    <location>
        <begin position="374"/>
        <end position="397"/>
    </location>
</feature>
<dbReference type="AlphaFoldDB" id="A0A1C3KAG5"/>
<accession>A0A1C3KAG5</accession>